<proteinExistence type="predicted"/>
<dbReference type="Proteomes" id="UP000199041">
    <property type="component" value="Unassembled WGS sequence"/>
</dbReference>
<dbReference type="STRING" id="551991.SAMN05192529_13224"/>
<protein>
    <submittedName>
        <fullName evidence="1">Uncharacterized protein</fullName>
    </submittedName>
</protein>
<organism evidence="1 2">
    <name type="scientific">Arachidicoccus rhizosphaerae</name>
    <dbReference type="NCBI Taxonomy" id="551991"/>
    <lineage>
        <taxon>Bacteria</taxon>
        <taxon>Pseudomonadati</taxon>
        <taxon>Bacteroidota</taxon>
        <taxon>Chitinophagia</taxon>
        <taxon>Chitinophagales</taxon>
        <taxon>Chitinophagaceae</taxon>
        <taxon>Arachidicoccus</taxon>
    </lineage>
</organism>
<dbReference type="EMBL" id="FNQY01000032">
    <property type="protein sequence ID" value="SEA60509.1"/>
    <property type="molecule type" value="Genomic_DNA"/>
</dbReference>
<sequence>MSGGLFEYNQCRLLDAITLLRNSIETIKKIRSGAEDNRFEFPEMTTDTLEKLEQGLKQLRIAYVYMQRIDWFLSYDDGEKEFSKRLNAALNREATGCPEADLCH</sequence>
<gene>
    <name evidence="1" type="ORF">SAMN05192529_13224</name>
</gene>
<dbReference type="RefSeq" id="WP_091401111.1">
    <property type="nucleotide sequence ID" value="NZ_FNQY01000032.1"/>
</dbReference>
<reference evidence="1 2" key="1">
    <citation type="submission" date="2016-10" db="EMBL/GenBank/DDBJ databases">
        <authorList>
            <person name="de Groot N.N."/>
        </authorList>
    </citation>
    <scope>NUCLEOTIDE SEQUENCE [LARGE SCALE GENOMIC DNA]</scope>
    <source>
        <strain evidence="1 2">Vu-144</strain>
    </source>
</reference>
<name>A0A1H4CJJ8_9BACT</name>
<evidence type="ECO:0000313" key="1">
    <source>
        <dbReference type="EMBL" id="SEA60509.1"/>
    </source>
</evidence>
<evidence type="ECO:0000313" key="2">
    <source>
        <dbReference type="Proteomes" id="UP000199041"/>
    </source>
</evidence>
<keyword evidence="2" id="KW-1185">Reference proteome</keyword>
<accession>A0A1H4CJJ8</accession>
<dbReference type="OrthoDB" id="1069357at2"/>
<dbReference type="AlphaFoldDB" id="A0A1H4CJJ8"/>